<dbReference type="CDD" id="cd07971">
    <property type="entry name" value="OBF_DNA_ligase_LigD"/>
    <property type="match status" value="1"/>
</dbReference>
<evidence type="ECO:0000313" key="8">
    <source>
        <dbReference type="Proteomes" id="UP000317176"/>
    </source>
</evidence>
<accession>A0A562LJT8</accession>
<dbReference type="PANTHER" id="PTHR45674:SF4">
    <property type="entry name" value="DNA LIGASE 1"/>
    <property type="match status" value="1"/>
</dbReference>
<comment type="catalytic activity">
    <reaction evidence="4">
        <text>ATP + (deoxyribonucleotide)n-3'-hydroxyl + 5'-phospho-(deoxyribonucleotide)m = (deoxyribonucleotide)n+m + AMP + diphosphate.</text>
        <dbReference type="EC" id="6.5.1.1"/>
    </reaction>
</comment>
<dbReference type="InterPro" id="IPR012310">
    <property type="entry name" value="DNA_ligase_ATP-dep_cent"/>
</dbReference>
<dbReference type="InterPro" id="IPR050191">
    <property type="entry name" value="ATP-dep_DNA_ligase"/>
</dbReference>
<dbReference type="PANTHER" id="PTHR45674">
    <property type="entry name" value="DNA LIGASE 1/3 FAMILY MEMBER"/>
    <property type="match status" value="1"/>
</dbReference>
<feature type="domain" description="DNA ligase ATP-dependent C-terminal" evidence="6">
    <location>
        <begin position="217"/>
        <end position="305"/>
    </location>
</feature>
<keyword evidence="8" id="KW-1185">Reference proteome</keyword>
<proteinExistence type="inferred from homology"/>
<dbReference type="GO" id="GO:0003910">
    <property type="term" value="F:DNA ligase (ATP) activity"/>
    <property type="evidence" value="ECO:0007669"/>
    <property type="project" value="UniProtKB-EC"/>
</dbReference>
<dbReference type="InterPro" id="IPR012309">
    <property type="entry name" value="DNA_ligase_ATP-dep_C"/>
</dbReference>
<evidence type="ECO:0000313" key="7">
    <source>
        <dbReference type="EMBL" id="TWI07888.1"/>
    </source>
</evidence>
<comment type="caution">
    <text evidence="7">The sequence shown here is derived from an EMBL/GenBank/DDBJ whole genome shotgun (WGS) entry which is preliminary data.</text>
</comment>
<evidence type="ECO:0000259" key="6">
    <source>
        <dbReference type="Pfam" id="PF04679"/>
    </source>
</evidence>
<gene>
    <name evidence="7" type="ORF">IQ17_02245</name>
</gene>
<dbReference type="InterPro" id="IPR012340">
    <property type="entry name" value="NA-bd_OB-fold"/>
</dbReference>
<dbReference type="Pfam" id="PF01068">
    <property type="entry name" value="DNA_ligase_A_M"/>
    <property type="match status" value="1"/>
</dbReference>
<dbReference type="Gene3D" id="2.40.50.140">
    <property type="entry name" value="Nucleic acid-binding proteins"/>
    <property type="match status" value="1"/>
</dbReference>
<dbReference type="EMBL" id="VLKL01000004">
    <property type="protein sequence ID" value="TWI07888.1"/>
    <property type="molecule type" value="Genomic_DNA"/>
</dbReference>
<dbReference type="GO" id="GO:0006281">
    <property type="term" value="P:DNA repair"/>
    <property type="evidence" value="ECO:0007669"/>
    <property type="project" value="InterPro"/>
</dbReference>
<organism evidence="7 8">
    <name type="scientific">Bradyrhizobium daqingense</name>
    <dbReference type="NCBI Taxonomy" id="993502"/>
    <lineage>
        <taxon>Bacteria</taxon>
        <taxon>Pseudomonadati</taxon>
        <taxon>Pseudomonadota</taxon>
        <taxon>Alphaproteobacteria</taxon>
        <taxon>Hyphomicrobiales</taxon>
        <taxon>Nitrobacteraceae</taxon>
        <taxon>Bradyrhizobium</taxon>
    </lineage>
</organism>
<dbReference type="AlphaFoldDB" id="A0A562LJT8"/>
<dbReference type="OrthoDB" id="9802472at2"/>
<name>A0A562LJT8_9BRAD</name>
<evidence type="ECO:0000256" key="4">
    <source>
        <dbReference type="ARBA" id="ARBA00034003"/>
    </source>
</evidence>
<dbReference type="InterPro" id="IPR014146">
    <property type="entry name" value="LigD_ligase_dom"/>
</dbReference>
<feature type="domain" description="ATP-dependent DNA ligase family profile" evidence="5">
    <location>
        <begin position="34"/>
        <end position="198"/>
    </location>
</feature>
<reference evidence="7 8" key="1">
    <citation type="journal article" date="2015" name="Stand. Genomic Sci.">
        <title>Genomic Encyclopedia of Bacterial and Archaeal Type Strains, Phase III: the genomes of soil and plant-associated and newly described type strains.</title>
        <authorList>
            <person name="Whitman W.B."/>
            <person name="Woyke T."/>
            <person name="Klenk H.P."/>
            <person name="Zhou Y."/>
            <person name="Lilburn T.G."/>
            <person name="Beck B.J."/>
            <person name="De Vos P."/>
            <person name="Vandamme P."/>
            <person name="Eisen J.A."/>
            <person name="Garrity G."/>
            <person name="Hugenholtz P."/>
            <person name="Kyrpides N.C."/>
        </authorList>
    </citation>
    <scope>NUCLEOTIDE SEQUENCE [LARGE SCALE GENOMIC DNA]</scope>
    <source>
        <strain evidence="7 8">CGMCC 1.10947</strain>
    </source>
</reference>
<evidence type="ECO:0000259" key="5">
    <source>
        <dbReference type="Pfam" id="PF01068"/>
    </source>
</evidence>
<dbReference type="Gene3D" id="3.30.470.30">
    <property type="entry name" value="DNA ligase/mRNA capping enzyme"/>
    <property type="match status" value="1"/>
</dbReference>
<dbReference type="Gene3D" id="3.30.1490.70">
    <property type="match status" value="1"/>
</dbReference>
<dbReference type="Proteomes" id="UP000317176">
    <property type="component" value="Unassembled WGS sequence"/>
</dbReference>
<evidence type="ECO:0000256" key="1">
    <source>
        <dbReference type="ARBA" id="ARBA00007572"/>
    </source>
</evidence>
<dbReference type="SUPFAM" id="SSF56091">
    <property type="entry name" value="DNA ligase/mRNA capping enzyme, catalytic domain"/>
    <property type="match status" value="1"/>
</dbReference>
<dbReference type="EC" id="6.5.1.1" evidence="2"/>
<evidence type="ECO:0000256" key="3">
    <source>
        <dbReference type="ARBA" id="ARBA00022598"/>
    </source>
</evidence>
<dbReference type="GO" id="GO:0006310">
    <property type="term" value="P:DNA recombination"/>
    <property type="evidence" value="ECO:0007669"/>
    <property type="project" value="InterPro"/>
</dbReference>
<dbReference type="SUPFAM" id="SSF50249">
    <property type="entry name" value="Nucleic acid-binding proteins"/>
    <property type="match status" value="1"/>
</dbReference>
<dbReference type="RefSeq" id="WP_145630598.1">
    <property type="nucleotide sequence ID" value="NZ_CP088014.1"/>
</dbReference>
<dbReference type="CDD" id="cd07906">
    <property type="entry name" value="Adenylation_DNA_ligase_LigD_LigC"/>
    <property type="match status" value="1"/>
</dbReference>
<comment type="similarity">
    <text evidence="1">Belongs to the ATP-dependent DNA ligase family.</text>
</comment>
<sequence length="306" mass="34526">MALQRQKRQAIGIKAPFPGFIEPVLAEHVDRVPRGERWIHEVKFDGYRAQLHIANHDVKIYTRNGLDWTDRFRKVAHDADLINASSAIIDGEIVVPGEGGKTDFAMLQNSLTGKADNLVMVAFDLLYLDGRDLRKLPLLTRKTALKALIAKSPIQYSEHFDMDGAELFRRVCAGELEGVVSKIASSPYGGVRGSYWVKKTCAHRETLTIAGFKIKDHRFDGIYVGREHGGKLLYAGKVEHGFEPAAVKELQQRLNKLVRKTQPFAKRIPNRGVWVEPRLNAEVEYRAKSANGHLRHPTFKGLREDL</sequence>
<dbReference type="NCBIfam" id="TIGR02779">
    <property type="entry name" value="NHEJ_ligase_lig"/>
    <property type="match status" value="1"/>
</dbReference>
<dbReference type="Pfam" id="PF04679">
    <property type="entry name" value="DNA_ligase_A_C"/>
    <property type="match status" value="1"/>
</dbReference>
<protein>
    <recommendedName>
        <fullName evidence="2">DNA ligase (ATP)</fullName>
        <ecNumber evidence="2">6.5.1.1</ecNumber>
    </recommendedName>
</protein>
<evidence type="ECO:0000256" key="2">
    <source>
        <dbReference type="ARBA" id="ARBA00012727"/>
    </source>
</evidence>
<dbReference type="GO" id="GO:0005524">
    <property type="term" value="F:ATP binding"/>
    <property type="evidence" value="ECO:0007669"/>
    <property type="project" value="InterPro"/>
</dbReference>
<keyword evidence="3" id="KW-0436">Ligase</keyword>